<dbReference type="Pfam" id="PF04060">
    <property type="entry name" value="FeS"/>
    <property type="match status" value="1"/>
</dbReference>
<evidence type="ECO:0000259" key="5">
    <source>
        <dbReference type="PROSITE" id="PS51656"/>
    </source>
</evidence>
<dbReference type="EMBL" id="AZAC01000018">
    <property type="protein sequence ID" value="KIX13108.1"/>
    <property type="molecule type" value="Genomic_DNA"/>
</dbReference>
<organism evidence="6 7">
    <name type="scientific">Dethiosulfatarculus sandiegensis</name>
    <dbReference type="NCBI Taxonomy" id="1429043"/>
    <lineage>
        <taxon>Bacteria</taxon>
        <taxon>Pseudomonadati</taxon>
        <taxon>Thermodesulfobacteriota</taxon>
        <taxon>Desulfarculia</taxon>
        <taxon>Desulfarculales</taxon>
        <taxon>Desulfarculaceae</taxon>
        <taxon>Dethiosulfatarculus</taxon>
    </lineage>
</organism>
<dbReference type="PROSITE" id="PS51656">
    <property type="entry name" value="4FE4S"/>
    <property type="match status" value="1"/>
</dbReference>
<keyword evidence="7" id="KW-1185">Reference proteome</keyword>
<keyword evidence="2" id="KW-0479">Metal-binding</keyword>
<reference evidence="6 7" key="1">
    <citation type="submission" date="2013-11" db="EMBL/GenBank/DDBJ databases">
        <title>Metagenomic analysis of a methanogenic consortium involved in long chain n-alkane degradation.</title>
        <authorList>
            <person name="Davidova I.A."/>
            <person name="Callaghan A.V."/>
            <person name="Wawrik B."/>
            <person name="Pruitt S."/>
            <person name="Marks C."/>
            <person name="Duncan K.E."/>
            <person name="Suflita J.M."/>
        </authorList>
    </citation>
    <scope>NUCLEOTIDE SEQUENCE [LARGE SCALE GENOMIC DNA]</scope>
    <source>
        <strain evidence="6 7">SPR</strain>
    </source>
</reference>
<evidence type="ECO:0000313" key="7">
    <source>
        <dbReference type="Proteomes" id="UP000032233"/>
    </source>
</evidence>
<dbReference type="STRING" id="1429043.X474_15450"/>
<dbReference type="Gene3D" id="1.10.15.40">
    <property type="entry name" value="Electron transport complex subunit B, putative Fe-S cluster"/>
    <property type="match status" value="1"/>
</dbReference>
<feature type="domain" description="4Fe-4S" evidence="5">
    <location>
        <begin position="110"/>
        <end position="169"/>
    </location>
</feature>
<dbReference type="RefSeq" id="WP_044349738.1">
    <property type="nucleotide sequence ID" value="NZ_AZAC01000018.1"/>
</dbReference>
<keyword evidence="4" id="KW-0411">Iron-sulfur</keyword>
<dbReference type="InParanoid" id="A0A0D2HRC8"/>
<accession>A0A0D2HRC8</accession>
<gene>
    <name evidence="6" type="ORF">X474_15450</name>
</gene>
<name>A0A0D2HRC8_9BACT</name>
<comment type="caution">
    <text evidence="6">The sequence shown here is derived from an EMBL/GenBank/DDBJ whole genome shotgun (WGS) entry which is preliminary data.</text>
</comment>
<dbReference type="InterPro" id="IPR007202">
    <property type="entry name" value="4Fe-4S_dom"/>
</dbReference>
<dbReference type="GO" id="GO:0046872">
    <property type="term" value="F:metal ion binding"/>
    <property type="evidence" value="ECO:0007669"/>
    <property type="project" value="UniProtKB-KW"/>
</dbReference>
<evidence type="ECO:0000313" key="6">
    <source>
        <dbReference type="EMBL" id="KIX13108.1"/>
    </source>
</evidence>
<evidence type="ECO:0000256" key="2">
    <source>
        <dbReference type="ARBA" id="ARBA00022723"/>
    </source>
</evidence>
<evidence type="ECO:0000256" key="1">
    <source>
        <dbReference type="ARBA" id="ARBA00022485"/>
    </source>
</evidence>
<dbReference type="Proteomes" id="UP000032233">
    <property type="component" value="Unassembled WGS sequence"/>
</dbReference>
<proteinExistence type="predicted"/>
<protein>
    <submittedName>
        <fullName evidence="6">Fe-S cluster protein</fullName>
    </submittedName>
</protein>
<sequence length="176" mass="20009">MLLESYRKEIFRPECNPNFQSLHCFAHLDQDVGEALPFLNAELGGYEYTREPPSVTFRTQGKIITVHPRLIAVNALKNEAEADKILKWLKREINQAWENRENIEPCYTGMPRPQVFEILKMLPKTNCKKCGQPTCMVFAAQAAEGGKEAGDCPELAQEQASCLDAYLNRFFADPQL</sequence>
<keyword evidence="3" id="KW-0408">Iron</keyword>
<dbReference type="GO" id="GO:0051539">
    <property type="term" value="F:4 iron, 4 sulfur cluster binding"/>
    <property type="evidence" value="ECO:0007669"/>
    <property type="project" value="UniProtKB-KW"/>
</dbReference>
<dbReference type="OrthoDB" id="9793312at2"/>
<evidence type="ECO:0000256" key="4">
    <source>
        <dbReference type="ARBA" id="ARBA00023014"/>
    </source>
</evidence>
<keyword evidence="1" id="KW-0004">4Fe-4S</keyword>
<dbReference type="AlphaFoldDB" id="A0A0D2HRC8"/>
<evidence type="ECO:0000256" key="3">
    <source>
        <dbReference type="ARBA" id="ARBA00023004"/>
    </source>
</evidence>